<organism evidence="1 2">
    <name type="scientific">Piscirickettsia litoralis</name>
    <dbReference type="NCBI Taxonomy" id="1891921"/>
    <lineage>
        <taxon>Bacteria</taxon>
        <taxon>Pseudomonadati</taxon>
        <taxon>Pseudomonadota</taxon>
        <taxon>Gammaproteobacteria</taxon>
        <taxon>Thiotrichales</taxon>
        <taxon>Piscirickettsiaceae</taxon>
        <taxon>Piscirickettsia</taxon>
    </lineage>
</organism>
<comment type="caution">
    <text evidence="1">The sequence shown here is derived from an EMBL/GenBank/DDBJ whole genome shotgun (WGS) entry which is preliminary data.</text>
</comment>
<keyword evidence="2" id="KW-1185">Reference proteome</keyword>
<protein>
    <submittedName>
        <fullName evidence="1">Uncharacterized protein</fullName>
    </submittedName>
</protein>
<reference evidence="1 2" key="1">
    <citation type="submission" date="2016-08" db="EMBL/GenBank/DDBJ databases">
        <title>Draft genome sequence of Candidatus Piscirickettsia litoralis, from seawater.</title>
        <authorList>
            <person name="Wan X."/>
            <person name="Lee A.J."/>
            <person name="Hou S."/>
            <person name="Donachie S.P."/>
        </authorList>
    </citation>
    <scope>NUCLEOTIDE SEQUENCE [LARGE SCALE GENOMIC DNA]</scope>
    <source>
        <strain evidence="1 2">Y2</strain>
    </source>
</reference>
<dbReference type="EMBL" id="MDTU01000001">
    <property type="protein sequence ID" value="ODN42313.1"/>
    <property type="molecule type" value="Genomic_DNA"/>
</dbReference>
<dbReference type="RefSeq" id="WP_069312110.1">
    <property type="nucleotide sequence ID" value="NZ_MDTU01000001.1"/>
</dbReference>
<proteinExistence type="predicted"/>
<evidence type="ECO:0000313" key="1">
    <source>
        <dbReference type="EMBL" id="ODN42313.1"/>
    </source>
</evidence>
<dbReference type="Proteomes" id="UP000094329">
    <property type="component" value="Unassembled WGS sequence"/>
</dbReference>
<sequence>MTLEQWWKEKTPKEKEQIIAIISIYIQEITENNLSAQLQQAQEDLKKQLDPFDIPTKSLKEPEKAITQIQKLHQQELNLTPSPEPAPQHQITNNTFALEQDLMAMSAKDLRDHLLQQDGVSIDKVEKTSNGFNISGYQLNQGPKLDAKIIQPAPDAPIEITTRFQKPIDLENSPEEQLEEQADKQVSTIAQLASSINKKSGLQQTLLNIEAKEYEIPRLAKAYFKARKALQNYDLFNQFLQIQLNGQKIDDFSFSLDPQDIKDMLNSLGDSTPLHTCAQEEARKNQDILQNDYRTSLDVY</sequence>
<gene>
    <name evidence="1" type="ORF">BGC07_04410</name>
</gene>
<accession>A0ABX3A0J5</accession>
<evidence type="ECO:0000313" key="2">
    <source>
        <dbReference type="Proteomes" id="UP000094329"/>
    </source>
</evidence>
<name>A0ABX3A0J5_9GAMM</name>